<dbReference type="Gene3D" id="1.10.4080.10">
    <property type="entry name" value="ADP-ribosylation/Crystallin J1"/>
    <property type="match status" value="1"/>
</dbReference>
<gene>
    <name evidence="3" type="ORF">ACFQ21_01880</name>
</gene>
<protein>
    <submittedName>
        <fullName evidence="3">ADP-ribosylglycohydrolase family protein</fullName>
    </submittedName>
</protein>
<evidence type="ECO:0000256" key="2">
    <source>
        <dbReference type="ARBA" id="ARBA00022801"/>
    </source>
</evidence>
<dbReference type="Proteomes" id="UP001597112">
    <property type="component" value="Unassembled WGS sequence"/>
</dbReference>
<comment type="similarity">
    <text evidence="1">Belongs to the ADP-ribosylglycohydrolase family.</text>
</comment>
<evidence type="ECO:0000313" key="4">
    <source>
        <dbReference type="Proteomes" id="UP001597112"/>
    </source>
</evidence>
<comment type="caution">
    <text evidence="3">The sequence shown here is derived from an EMBL/GenBank/DDBJ whole genome shotgun (WGS) entry which is preliminary data.</text>
</comment>
<dbReference type="PANTHER" id="PTHR16222:SF24">
    <property type="entry name" value="ADP-RIBOSYLHYDROLASE ARH3"/>
    <property type="match status" value="1"/>
</dbReference>
<evidence type="ECO:0000313" key="3">
    <source>
        <dbReference type="EMBL" id="MFD0998028.1"/>
    </source>
</evidence>
<dbReference type="InterPro" id="IPR050792">
    <property type="entry name" value="ADP-ribosylglycohydrolase"/>
</dbReference>
<dbReference type="PANTHER" id="PTHR16222">
    <property type="entry name" value="ADP-RIBOSYLGLYCOHYDROLASE"/>
    <property type="match status" value="1"/>
</dbReference>
<dbReference type="EMBL" id="JBHTKA010000001">
    <property type="protein sequence ID" value="MFD0998028.1"/>
    <property type="molecule type" value="Genomic_DNA"/>
</dbReference>
<reference evidence="4" key="1">
    <citation type="journal article" date="2019" name="Int. J. Syst. Evol. Microbiol.">
        <title>The Global Catalogue of Microorganisms (GCM) 10K type strain sequencing project: providing services to taxonomists for standard genome sequencing and annotation.</title>
        <authorList>
            <consortium name="The Broad Institute Genomics Platform"/>
            <consortium name="The Broad Institute Genome Sequencing Center for Infectious Disease"/>
            <person name="Wu L."/>
            <person name="Ma J."/>
        </authorList>
    </citation>
    <scope>NUCLEOTIDE SEQUENCE [LARGE SCALE GENOMIC DNA]</scope>
    <source>
        <strain evidence="4">CCUG 58938</strain>
    </source>
</reference>
<keyword evidence="2" id="KW-0378">Hydrolase</keyword>
<accession>A0ABW3JVN2</accession>
<dbReference type="InterPro" id="IPR005502">
    <property type="entry name" value="Ribosyl_crysJ1"/>
</dbReference>
<dbReference type="InterPro" id="IPR036705">
    <property type="entry name" value="Ribosyl_crysJ1_sf"/>
</dbReference>
<keyword evidence="4" id="KW-1185">Reference proteome</keyword>
<proteinExistence type="inferred from homology"/>
<sequence>MRSKTENIAGCFLGLAIGDALGVPVEFKSRATLKVDPVTEMIGYGVWDQPSGTWSDDSSLAFCLAESLLHGYDLNDIAQRSARWMQGGYWSAHGDVFDIGGTTRVALSRILEGEDARFSGETEERSNGNGSLMKIAPASLYFANQRDAELYTSIKAISSITHAHFRSVFGCFIFSIYIGELLKGAEKNIALKNTAVRARDFARKQTFNEREVALFIRILEGMIPSLREEEIYSGGYVIHTLEASIWCLLTTTSYKDAVLKAVNLGDDTDTTACVTGALAGLYYGYSSIPFQWCELVARKSDIIKLANSFQDCLQKKIFA</sequence>
<dbReference type="Pfam" id="PF03747">
    <property type="entry name" value="ADP_ribosyl_GH"/>
    <property type="match status" value="1"/>
</dbReference>
<dbReference type="RefSeq" id="WP_377574011.1">
    <property type="nucleotide sequence ID" value="NZ_JBHTKA010000001.1"/>
</dbReference>
<name>A0ABW3JVN2_9BACT</name>
<evidence type="ECO:0000256" key="1">
    <source>
        <dbReference type="ARBA" id="ARBA00010702"/>
    </source>
</evidence>
<dbReference type="SUPFAM" id="SSF101478">
    <property type="entry name" value="ADP-ribosylglycohydrolase"/>
    <property type="match status" value="1"/>
</dbReference>
<organism evidence="3 4">
    <name type="scientific">Ohtaekwangia kribbensis</name>
    <dbReference type="NCBI Taxonomy" id="688913"/>
    <lineage>
        <taxon>Bacteria</taxon>
        <taxon>Pseudomonadati</taxon>
        <taxon>Bacteroidota</taxon>
        <taxon>Cytophagia</taxon>
        <taxon>Cytophagales</taxon>
        <taxon>Fulvivirgaceae</taxon>
        <taxon>Ohtaekwangia</taxon>
    </lineage>
</organism>